<dbReference type="EMBL" id="JAUEPT010000061">
    <property type="protein sequence ID" value="KAK0435641.1"/>
    <property type="molecule type" value="Genomic_DNA"/>
</dbReference>
<evidence type="ECO:0000313" key="3">
    <source>
        <dbReference type="Proteomes" id="UP001175226"/>
    </source>
</evidence>
<dbReference type="Proteomes" id="UP001175226">
    <property type="component" value="Unassembled WGS sequence"/>
</dbReference>
<keyword evidence="1" id="KW-0472">Membrane</keyword>
<feature type="transmembrane region" description="Helical" evidence="1">
    <location>
        <begin position="74"/>
        <end position="96"/>
    </location>
</feature>
<keyword evidence="1" id="KW-0812">Transmembrane</keyword>
<comment type="caution">
    <text evidence="2">The sequence shown here is derived from an EMBL/GenBank/DDBJ whole genome shotgun (WGS) entry which is preliminary data.</text>
</comment>
<evidence type="ECO:0000256" key="1">
    <source>
        <dbReference type="SAM" id="Phobius"/>
    </source>
</evidence>
<name>A0AA39J5J3_9AGAR</name>
<sequence length="132" mass="14802">MGKHSLLGRFSLVFATLGPHACFSSHWHRKHRRFRAHTLTPAPTSMDVLGSAVVFSLIYVYVINRFGPITVTHIIIILAVFCAAFIAGVELWQLLWAGLETITSLIGWSIRFIVYACFFIACLVVVPHLFNS</sequence>
<accession>A0AA39J5J3</accession>
<keyword evidence="1" id="KW-1133">Transmembrane helix</keyword>
<dbReference type="AlphaFoldDB" id="A0AA39J5J3"/>
<feature type="transmembrane region" description="Helical" evidence="1">
    <location>
        <begin position="48"/>
        <end position="67"/>
    </location>
</feature>
<keyword evidence="3" id="KW-1185">Reference proteome</keyword>
<evidence type="ECO:0000313" key="2">
    <source>
        <dbReference type="EMBL" id="KAK0435641.1"/>
    </source>
</evidence>
<protein>
    <submittedName>
        <fullName evidence="2">Uncharacterized protein</fullName>
    </submittedName>
</protein>
<gene>
    <name evidence="2" type="ORF">EV421DRAFT_1222393</name>
</gene>
<reference evidence="2" key="1">
    <citation type="submission" date="2023-06" db="EMBL/GenBank/DDBJ databases">
        <authorList>
            <consortium name="Lawrence Berkeley National Laboratory"/>
            <person name="Ahrendt S."/>
            <person name="Sahu N."/>
            <person name="Indic B."/>
            <person name="Wong-Bajracharya J."/>
            <person name="Merenyi Z."/>
            <person name="Ke H.-M."/>
            <person name="Monk M."/>
            <person name="Kocsube S."/>
            <person name="Drula E."/>
            <person name="Lipzen A."/>
            <person name="Balint B."/>
            <person name="Henrissat B."/>
            <person name="Andreopoulos B."/>
            <person name="Martin F.M."/>
            <person name="Harder C.B."/>
            <person name="Rigling D."/>
            <person name="Ford K.L."/>
            <person name="Foster G.D."/>
            <person name="Pangilinan J."/>
            <person name="Papanicolaou A."/>
            <person name="Barry K."/>
            <person name="LaButti K."/>
            <person name="Viragh M."/>
            <person name="Koriabine M."/>
            <person name="Yan M."/>
            <person name="Riley R."/>
            <person name="Champramary S."/>
            <person name="Plett K.L."/>
            <person name="Tsai I.J."/>
            <person name="Slot J."/>
            <person name="Sipos G."/>
            <person name="Plett J."/>
            <person name="Nagy L.G."/>
            <person name="Grigoriev I.V."/>
        </authorList>
    </citation>
    <scope>NUCLEOTIDE SEQUENCE</scope>
    <source>
        <strain evidence="2">FPL87.14</strain>
    </source>
</reference>
<proteinExistence type="predicted"/>
<feature type="transmembrane region" description="Helical" evidence="1">
    <location>
        <begin position="108"/>
        <end position="130"/>
    </location>
</feature>
<organism evidence="2 3">
    <name type="scientific">Armillaria borealis</name>
    <dbReference type="NCBI Taxonomy" id="47425"/>
    <lineage>
        <taxon>Eukaryota</taxon>
        <taxon>Fungi</taxon>
        <taxon>Dikarya</taxon>
        <taxon>Basidiomycota</taxon>
        <taxon>Agaricomycotina</taxon>
        <taxon>Agaricomycetes</taxon>
        <taxon>Agaricomycetidae</taxon>
        <taxon>Agaricales</taxon>
        <taxon>Marasmiineae</taxon>
        <taxon>Physalacriaceae</taxon>
        <taxon>Armillaria</taxon>
    </lineage>
</organism>